<keyword evidence="1" id="KW-0479">Metal-binding</keyword>
<dbReference type="PROSITE" id="PS50280">
    <property type="entry name" value="SET"/>
    <property type="match status" value="1"/>
</dbReference>
<dbReference type="InterPro" id="IPR050869">
    <property type="entry name" value="H3K4_H4K5_MeTrfase"/>
</dbReference>
<dbReference type="InterPro" id="IPR001214">
    <property type="entry name" value="SET_dom"/>
</dbReference>
<evidence type="ECO:0000259" key="7">
    <source>
        <dbReference type="PROSITE" id="PS50865"/>
    </source>
</evidence>
<dbReference type="SUPFAM" id="SSF82199">
    <property type="entry name" value="SET domain"/>
    <property type="match status" value="1"/>
</dbReference>
<evidence type="ECO:0000313" key="9">
    <source>
        <dbReference type="Proteomes" id="UP001530293"/>
    </source>
</evidence>
<proteinExistence type="predicted"/>
<feature type="region of interest" description="Disordered" evidence="5">
    <location>
        <begin position="1"/>
        <end position="20"/>
    </location>
</feature>
<dbReference type="Proteomes" id="UP001530293">
    <property type="component" value="Unassembled WGS sequence"/>
</dbReference>
<dbReference type="InterPro" id="IPR046341">
    <property type="entry name" value="SET_dom_sf"/>
</dbReference>
<dbReference type="Pfam" id="PF00856">
    <property type="entry name" value="SET"/>
    <property type="match status" value="1"/>
</dbReference>
<feature type="domain" description="SET" evidence="6">
    <location>
        <begin position="58"/>
        <end position="402"/>
    </location>
</feature>
<dbReference type="PANTHER" id="PTHR12197">
    <property type="entry name" value="HISTONE-LYSINE N-METHYLTRANSFERASE SMYD"/>
    <property type="match status" value="1"/>
</dbReference>
<protein>
    <submittedName>
        <fullName evidence="8">Uncharacterized protein</fullName>
    </submittedName>
</protein>
<dbReference type="PANTHER" id="PTHR12197:SF251">
    <property type="entry name" value="EG:BACR7C10.4 PROTEIN"/>
    <property type="match status" value="1"/>
</dbReference>
<dbReference type="CDD" id="cd20071">
    <property type="entry name" value="SET_SMYD"/>
    <property type="match status" value="1"/>
</dbReference>
<feature type="domain" description="MYND-type" evidence="7">
    <location>
        <begin position="130"/>
        <end position="179"/>
    </location>
</feature>
<dbReference type="InterPro" id="IPR002893">
    <property type="entry name" value="Znf_MYND"/>
</dbReference>
<evidence type="ECO:0000256" key="1">
    <source>
        <dbReference type="ARBA" id="ARBA00022723"/>
    </source>
</evidence>
<evidence type="ECO:0000313" key="8">
    <source>
        <dbReference type="EMBL" id="KAL3762109.1"/>
    </source>
</evidence>
<dbReference type="InterPro" id="IPR011990">
    <property type="entry name" value="TPR-like_helical_dom_sf"/>
</dbReference>
<evidence type="ECO:0000259" key="6">
    <source>
        <dbReference type="PROSITE" id="PS50280"/>
    </source>
</evidence>
<dbReference type="GO" id="GO:0008270">
    <property type="term" value="F:zinc ion binding"/>
    <property type="evidence" value="ECO:0007669"/>
    <property type="project" value="UniProtKB-KW"/>
</dbReference>
<keyword evidence="2 4" id="KW-0863">Zinc-finger</keyword>
<gene>
    <name evidence="8" type="ORF">ACHAWU_001560</name>
</gene>
<dbReference type="Pfam" id="PF01753">
    <property type="entry name" value="zf-MYND"/>
    <property type="match status" value="1"/>
</dbReference>
<evidence type="ECO:0000256" key="3">
    <source>
        <dbReference type="ARBA" id="ARBA00022833"/>
    </source>
</evidence>
<evidence type="ECO:0000256" key="2">
    <source>
        <dbReference type="ARBA" id="ARBA00022771"/>
    </source>
</evidence>
<sequence length="649" mass="72631">MTMNMTTAVLRPPPSQDDSDQLHRVLTKHRNEVAMEYTSDLPAICCIPISNNLSTPGDEIQTDCTRDINNGASMVIRSGPHRFHAIASRDIKAGAVIVQCLPFAHALLVPPGMQGDELSNDDDSGAPKRCTRCFVAAGDNHCLRETGRLFGRCSKCKVVSYCSRSCQTEDWKEQHKLECQYYVKRRKLSIGPHQCAEDAAIPILLRTFNKLKFMRESSLLDQPTVVRDDFIYQGEPIVSCGPAHFSSLSVSEELFISNTDLKVPLVTPALSLAKELMESFAVRGNPSNKENRTKAAIDIWGYSTSDKPNEKNCRTIDQAIRWANNAFEKNNFGIVNVLHSSIGEGVYPCAALLNHSCSPNCILRYKLGMPHQQCEDQYYQPILQIVACKDICAGDELCHSYVDLTLPTEVRRSRLQEIHRFGCECTRCAAGGCLVHLPKNREDWALWPLICGLRANGGFDNDEKSVSLINVEIENAMTCCRGLSEDEQSRIYRQSELLQQKATHSMIEDDAVNELRCLKEAVSLYNTCWSPFHHKLYAVRSLYLTSLLGCGGEIEDSIEQCEHIVSYIALVTSHMESHPLLGLQLFTLGDLYVRAIDKYESSGLSTLHYKLKARAAFRWAKKVVAVSHGQDDPLFVNLKDNIATITKSM</sequence>
<keyword evidence="9" id="KW-1185">Reference proteome</keyword>
<reference evidence="8 9" key="1">
    <citation type="submission" date="2024-10" db="EMBL/GenBank/DDBJ databases">
        <title>Updated reference genomes for cyclostephanoid diatoms.</title>
        <authorList>
            <person name="Roberts W.R."/>
            <person name="Alverson A.J."/>
        </authorList>
    </citation>
    <scope>NUCLEOTIDE SEQUENCE [LARGE SCALE GENOMIC DNA]</scope>
    <source>
        <strain evidence="8 9">AJA232-27</strain>
    </source>
</reference>
<organism evidence="8 9">
    <name type="scientific">Discostella pseudostelligera</name>
    <dbReference type="NCBI Taxonomy" id="259834"/>
    <lineage>
        <taxon>Eukaryota</taxon>
        <taxon>Sar</taxon>
        <taxon>Stramenopiles</taxon>
        <taxon>Ochrophyta</taxon>
        <taxon>Bacillariophyta</taxon>
        <taxon>Coscinodiscophyceae</taxon>
        <taxon>Thalassiosirophycidae</taxon>
        <taxon>Stephanodiscales</taxon>
        <taxon>Stephanodiscaceae</taxon>
        <taxon>Discostella</taxon>
    </lineage>
</organism>
<dbReference type="Gene3D" id="2.170.270.10">
    <property type="entry name" value="SET domain"/>
    <property type="match status" value="1"/>
</dbReference>
<name>A0ABD3MDL8_9STRA</name>
<dbReference type="SUPFAM" id="SSF144232">
    <property type="entry name" value="HIT/MYND zinc finger-like"/>
    <property type="match status" value="1"/>
</dbReference>
<comment type="caution">
    <text evidence="8">The sequence shown here is derived from an EMBL/GenBank/DDBJ whole genome shotgun (WGS) entry which is preliminary data.</text>
</comment>
<evidence type="ECO:0000256" key="5">
    <source>
        <dbReference type="SAM" id="MobiDB-lite"/>
    </source>
</evidence>
<dbReference type="Gene3D" id="1.25.40.10">
    <property type="entry name" value="Tetratricopeptide repeat domain"/>
    <property type="match status" value="1"/>
</dbReference>
<dbReference type="EMBL" id="JALLBG020000140">
    <property type="protein sequence ID" value="KAL3762109.1"/>
    <property type="molecule type" value="Genomic_DNA"/>
</dbReference>
<evidence type="ECO:0000256" key="4">
    <source>
        <dbReference type="PROSITE-ProRule" id="PRU00134"/>
    </source>
</evidence>
<dbReference type="Gene3D" id="6.10.140.2220">
    <property type="match status" value="1"/>
</dbReference>
<accession>A0ABD3MDL8</accession>
<dbReference type="PROSITE" id="PS50865">
    <property type="entry name" value="ZF_MYND_2"/>
    <property type="match status" value="1"/>
</dbReference>
<keyword evidence="3" id="KW-0862">Zinc</keyword>
<dbReference type="AlphaFoldDB" id="A0ABD3MDL8"/>